<dbReference type="Pfam" id="PF00342">
    <property type="entry name" value="PGI"/>
    <property type="match status" value="1"/>
</dbReference>
<keyword evidence="3 4" id="KW-0413">Isomerase</keyword>
<dbReference type="Proteomes" id="UP000178168">
    <property type="component" value="Unassembled WGS sequence"/>
</dbReference>
<comment type="catalytic activity">
    <reaction evidence="4">
        <text>alpha-D-glucose 6-phosphate = beta-D-fructose 6-phosphate</text>
        <dbReference type="Rhea" id="RHEA:11816"/>
        <dbReference type="ChEBI" id="CHEBI:57634"/>
        <dbReference type="ChEBI" id="CHEBI:58225"/>
        <dbReference type="EC" id="5.3.1.9"/>
    </reaction>
</comment>
<gene>
    <name evidence="5" type="ORF">A2591_01470</name>
</gene>
<dbReference type="EC" id="5.3.1.9" evidence="4"/>
<proteinExistence type="inferred from homology"/>
<dbReference type="EMBL" id="MHUZ01000010">
    <property type="protein sequence ID" value="OHA86044.1"/>
    <property type="molecule type" value="Genomic_DNA"/>
</dbReference>
<dbReference type="GO" id="GO:0051156">
    <property type="term" value="P:glucose 6-phosphate metabolic process"/>
    <property type="evidence" value="ECO:0007669"/>
    <property type="project" value="TreeGrafter"/>
</dbReference>
<dbReference type="Gene3D" id="3.40.50.10490">
    <property type="entry name" value="Glucose-6-phosphate isomerase like protein, domain 1"/>
    <property type="match status" value="2"/>
</dbReference>
<keyword evidence="1 4" id="KW-0312">Gluconeogenesis</keyword>
<evidence type="ECO:0000256" key="1">
    <source>
        <dbReference type="ARBA" id="ARBA00022432"/>
    </source>
</evidence>
<comment type="pathway">
    <text evidence="4">Carbohydrate degradation; glycolysis; D-glyceraldehyde 3-phosphate and glycerone phosphate from D-glucose: step 2/4.</text>
</comment>
<dbReference type="PRINTS" id="PR00662">
    <property type="entry name" value="G6PISOMERASE"/>
</dbReference>
<dbReference type="GO" id="GO:0006094">
    <property type="term" value="P:gluconeogenesis"/>
    <property type="evidence" value="ECO:0007669"/>
    <property type="project" value="UniProtKB-KW"/>
</dbReference>
<dbReference type="GO" id="GO:0006096">
    <property type="term" value="P:glycolytic process"/>
    <property type="evidence" value="ECO:0007669"/>
    <property type="project" value="UniProtKB-UniPathway"/>
</dbReference>
<dbReference type="InterPro" id="IPR001672">
    <property type="entry name" value="G6P_Isomerase"/>
</dbReference>
<dbReference type="GO" id="GO:0097367">
    <property type="term" value="F:carbohydrate derivative binding"/>
    <property type="evidence" value="ECO:0007669"/>
    <property type="project" value="InterPro"/>
</dbReference>
<dbReference type="GO" id="GO:0004347">
    <property type="term" value="F:glucose-6-phosphate isomerase activity"/>
    <property type="evidence" value="ECO:0007669"/>
    <property type="project" value="UniProtKB-EC"/>
</dbReference>
<name>A0A1G2SM78_9BACT</name>
<dbReference type="GO" id="GO:0005829">
    <property type="term" value="C:cytosol"/>
    <property type="evidence" value="ECO:0007669"/>
    <property type="project" value="TreeGrafter"/>
</dbReference>
<dbReference type="SUPFAM" id="SSF53697">
    <property type="entry name" value="SIS domain"/>
    <property type="match status" value="1"/>
</dbReference>
<dbReference type="AlphaFoldDB" id="A0A1G2SM78"/>
<dbReference type="UniPathway" id="UPA00109">
    <property type="reaction ID" value="UER00181"/>
</dbReference>
<evidence type="ECO:0000256" key="4">
    <source>
        <dbReference type="RuleBase" id="RU000612"/>
    </source>
</evidence>
<organism evidence="5 6">
    <name type="scientific">Candidatus Yonathbacteria bacterium RIFOXYD1_FULL_52_36</name>
    <dbReference type="NCBI Taxonomy" id="1802730"/>
    <lineage>
        <taxon>Bacteria</taxon>
        <taxon>Candidatus Yonathiibacteriota</taxon>
    </lineage>
</organism>
<evidence type="ECO:0000313" key="5">
    <source>
        <dbReference type="EMBL" id="OHA86044.1"/>
    </source>
</evidence>
<dbReference type="PANTHER" id="PTHR11469:SF1">
    <property type="entry name" value="GLUCOSE-6-PHOSPHATE ISOMERASE"/>
    <property type="match status" value="1"/>
</dbReference>
<reference evidence="5 6" key="1">
    <citation type="journal article" date="2016" name="Nat. Commun.">
        <title>Thousands of microbial genomes shed light on interconnected biogeochemical processes in an aquifer system.</title>
        <authorList>
            <person name="Anantharaman K."/>
            <person name="Brown C.T."/>
            <person name="Hug L.A."/>
            <person name="Sharon I."/>
            <person name="Castelle C.J."/>
            <person name="Probst A.J."/>
            <person name="Thomas B.C."/>
            <person name="Singh A."/>
            <person name="Wilkins M.J."/>
            <person name="Karaoz U."/>
            <person name="Brodie E.L."/>
            <person name="Williams K.H."/>
            <person name="Hubbard S.S."/>
            <person name="Banfield J.F."/>
        </authorList>
    </citation>
    <scope>NUCLEOTIDE SEQUENCE [LARGE SCALE GENOMIC DNA]</scope>
</reference>
<dbReference type="GO" id="GO:0048029">
    <property type="term" value="F:monosaccharide binding"/>
    <property type="evidence" value="ECO:0007669"/>
    <property type="project" value="TreeGrafter"/>
</dbReference>
<comment type="similarity">
    <text evidence="4">Belongs to the GPI family.</text>
</comment>
<accession>A0A1G2SM78</accession>
<dbReference type="InterPro" id="IPR046348">
    <property type="entry name" value="SIS_dom_sf"/>
</dbReference>
<dbReference type="STRING" id="1802730.A2591_01470"/>
<dbReference type="PROSITE" id="PS51463">
    <property type="entry name" value="P_GLUCOSE_ISOMERASE_3"/>
    <property type="match status" value="1"/>
</dbReference>
<keyword evidence="2 4" id="KW-0324">Glycolysis</keyword>
<dbReference type="PANTHER" id="PTHR11469">
    <property type="entry name" value="GLUCOSE-6-PHOSPHATE ISOMERASE"/>
    <property type="match status" value="1"/>
</dbReference>
<comment type="caution">
    <text evidence="5">The sequence shown here is derived from an EMBL/GenBank/DDBJ whole genome shotgun (WGS) entry which is preliminary data.</text>
</comment>
<sequence length="435" mass="45825">MNDLLQFDGTHSMLSASDFSPERNDLQSAVERMVHAAEQPGYDDPRAFVNLPEDQELLKSVEEVIQGIDTGTLTHVLLIGIGGSSLGMRAIAHTISSGGPRILVAETVSAYEAEAITAVLDREVSSAEGIVVIVASKSGATTETAANAALYIEFLTKKFGSISHRVIVSTDEGSPLAGVAAQEGYRCVPIPKMVGGRYSVLSSAGLLPFGFARGNTNGLLEGARTARVAFLREGTASVAAQYGVALASYAQAGRRTHNMFVFDPTLEDLGKWWRQLVGESLGKNETRAGGVSETSILPTVSVGSTDLHSVGQLYLSGAPGIATTFVAVGQPEMIIPAHGIAERLVSGLGGASSAAITDAILEGTKRAYTEKKLPYLSIHLRDLSPEAMGAFMETQMIAVAIAGELLDINAFDQPNVEDYKRITRGLLSGGVDMIT</sequence>
<evidence type="ECO:0000256" key="2">
    <source>
        <dbReference type="ARBA" id="ARBA00023152"/>
    </source>
</evidence>
<evidence type="ECO:0000256" key="3">
    <source>
        <dbReference type="ARBA" id="ARBA00023235"/>
    </source>
</evidence>
<evidence type="ECO:0000313" key="6">
    <source>
        <dbReference type="Proteomes" id="UP000178168"/>
    </source>
</evidence>
<protein>
    <recommendedName>
        <fullName evidence="4">Glucose-6-phosphate isomerase</fullName>
        <ecNumber evidence="4">5.3.1.9</ecNumber>
    </recommendedName>
</protein>